<dbReference type="PROSITE" id="PS50003">
    <property type="entry name" value="PH_DOMAIN"/>
    <property type="match status" value="2"/>
</dbReference>
<name>R7TRL5_CAPTE</name>
<dbReference type="PROSITE" id="PS50010">
    <property type="entry name" value="DH_2"/>
    <property type="match status" value="1"/>
</dbReference>
<feature type="domain" description="DH" evidence="10">
    <location>
        <begin position="1"/>
        <end position="96"/>
    </location>
</feature>
<dbReference type="InterPro" id="IPR000306">
    <property type="entry name" value="Znf_FYVE"/>
</dbReference>
<dbReference type="Gene3D" id="2.30.29.30">
    <property type="entry name" value="Pleckstrin-homology domain (PH domain)/Phosphotyrosine-binding domain (PTB)"/>
    <property type="match status" value="2"/>
</dbReference>
<keyword evidence="6" id="KW-0862">Zinc</keyword>
<dbReference type="InterPro" id="IPR051092">
    <property type="entry name" value="FYVE_RhoGEF_PH"/>
</dbReference>
<evidence type="ECO:0000259" key="10">
    <source>
        <dbReference type="PROSITE" id="PS50010"/>
    </source>
</evidence>
<dbReference type="SUPFAM" id="SSF50729">
    <property type="entry name" value="PH domain-like"/>
    <property type="match status" value="2"/>
</dbReference>
<dbReference type="GO" id="GO:0008270">
    <property type="term" value="F:zinc ion binding"/>
    <property type="evidence" value="ECO:0007669"/>
    <property type="project" value="UniProtKB-KW"/>
</dbReference>
<evidence type="ECO:0000256" key="7">
    <source>
        <dbReference type="ARBA" id="ARBA00023212"/>
    </source>
</evidence>
<dbReference type="SMART" id="SM00233">
    <property type="entry name" value="PH"/>
    <property type="match status" value="2"/>
</dbReference>
<dbReference type="OrthoDB" id="245697at2759"/>
<evidence type="ECO:0000259" key="9">
    <source>
        <dbReference type="PROSITE" id="PS50003"/>
    </source>
</evidence>
<evidence type="ECO:0008006" key="15">
    <source>
        <dbReference type="Google" id="ProtNLM"/>
    </source>
</evidence>
<evidence type="ECO:0000256" key="2">
    <source>
        <dbReference type="ARBA" id="ARBA00022490"/>
    </source>
</evidence>
<dbReference type="EnsemblMetazoa" id="CapteT180983">
    <property type="protein sequence ID" value="CapteP180983"/>
    <property type="gene ID" value="CapteG180983"/>
</dbReference>
<organism evidence="12">
    <name type="scientific">Capitella teleta</name>
    <name type="common">Polychaete worm</name>
    <dbReference type="NCBI Taxonomy" id="283909"/>
    <lineage>
        <taxon>Eukaryota</taxon>
        <taxon>Metazoa</taxon>
        <taxon>Spiralia</taxon>
        <taxon>Lophotrochozoa</taxon>
        <taxon>Annelida</taxon>
        <taxon>Polychaeta</taxon>
        <taxon>Sedentaria</taxon>
        <taxon>Scolecida</taxon>
        <taxon>Capitellidae</taxon>
        <taxon>Capitella</taxon>
    </lineage>
</organism>
<evidence type="ECO:0000256" key="1">
    <source>
        <dbReference type="ARBA" id="ARBA00004245"/>
    </source>
</evidence>
<evidence type="ECO:0000256" key="5">
    <source>
        <dbReference type="ARBA" id="ARBA00022771"/>
    </source>
</evidence>
<reference evidence="12 14" key="2">
    <citation type="journal article" date="2013" name="Nature">
        <title>Insights into bilaterian evolution from three spiralian genomes.</title>
        <authorList>
            <person name="Simakov O."/>
            <person name="Marletaz F."/>
            <person name="Cho S.J."/>
            <person name="Edsinger-Gonzales E."/>
            <person name="Havlak P."/>
            <person name="Hellsten U."/>
            <person name="Kuo D.H."/>
            <person name="Larsson T."/>
            <person name="Lv J."/>
            <person name="Arendt D."/>
            <person name="Savage R."/>
            <person name="Osoegawa K."/>
            <person name="de Jong P."/>
            <person name="Grimwood J."/>
            <person name="Chapman J.A."/>
            <person name="Shapiro H."/>
            <person name="Aerts A."/>
            <person name="Otillar R.P."/>
            <person name="Terry A.Y."/>
            <person name="Boore J.L."/>
            <person name="Grigoriev I.V."/>
            <person name="Lindberg D.R."/>
            <person name="Seaver E.C."/>
            <person name="Weisblat D.A."/>
            <person name="Putnam N.H."/>
            <person name="Rokhsar D.S."/>
        </authorList>
    </citation>
    <scope>NUCLEOTIDE SEQUENCE</scope>
    <source>
        <strain evidence="12 14">I ESC-2004</strain>
    </source>
</reference>
<dbReference type="CDD" id="cd13389">
    <property type="entry name" value="PH1_FGD5_FGD6"/>
    <property type="match status" value="1"/>
</dbReference>
<dbReference type="GO" id="GO:0005856">
    <property type="term" value="C:cytoskeleton"/>
    <property type="evidence" value="ECO:0007669"/>
    <property type="project" value="UniProtKB-SubCell"/>
</dbReference>
<accession>R7TRL5</accession>
<dbReference type="InterPro" id="IPR035899">
    <property type="entry name" value="DBL_dom_sf"/>
</dbReference>
<dbReference type="PANTHER" id="PTHR12673:SF267">
    <property type="entry name" value="PROTEIN CBG10230"/>
    <property type="match status" value="1"/>
</dbReference>
<dbReference type="InterPro" id="IPR001849">
    <property type="entry name" value="PH_domain"/>
</dbReference>
<evidence type="ECO:0000313" key="12">
    <source>
        <dbReference type="EMBL" id="ELT96558.1"/>
    </source>
</evidence>
<keyword evidence="14" id="KW-1185">Reference proteome</keyword>
<keyword evidence="2" id="KW-0963">Cytoplasm</keyword>
<evidence type="ECO:0000313" key="13">
    <source>
        <dbReference type="EnsemblMetazoa" id="CapteP180983"/>
    </source>
</evidence>
<keyword evidence="5 8" id="KW-0863">Zinc-finger</keyword>
<dbReference type="InterPro" id="IPR017455">
    <property type="entry name" value="Znf_FYVE-rel"/>
</dbReference>
<dbReference type="Gene3D" id="1.20.900.10">
    <property type="entry name" value="Dbl homology (DH) domain"/>
    <property type="match status" value="1"/>
</dbReference>
<dbReference type="Pfam" id="PF01363">
    <property type="entry name" value="FYVE"/>
    <property type="match status" value="1"/>
</dbReference>
<dbReference type="STRING" id="283909.R7TRL5"/>
<dbReference type="Pfam" id="PF00621">
    <property type="entry name" value="RhoGEF"/>
    <property type="match status" value="1"/>
</dbReference>
<keyword evidence="3" id="KW-0344">Guanine-nucleotide releasing factor</keyword>
<gene>
    <name evidence="12" type="ORF">CAPTEDRAFT_180983</name>
</gene>
<dbReference type="Pfam" id="PF00169">
    <property type="entry name" value="PH"/>
    <property type="match status" value="2"/>
</dbReference>
<dbReference type="Proteomes" id="UP000014760">
    <property type="component" value="Unassembled WGS sequence"/>
</dbReference>
<evidence type="ECO:0000256" key="8">
    <source>
        <dbReference type="PROSITE-ProRule" id="PRU00091"/>
    </source>
</evidence>
<dbReference type="OMA" id="EERITHW"/>
<dbReference type="InterPro" id="IPR013083">
    <property type="entry name" value="Znf_RING/FYVE/PHD"/>
</dbReference>
<dbReference type="PANTHER" id="PTHR12673">
    <property type="entry name" value="FACIOGENITAL DYSPLASIA PROTEIN"/>
    <property type="match status" value="1"/>
</dbReference>
<comment type="subcellular location">
    <subcellularLocation>
        <location evidence="1">Cytoplasm</location>
        <location evidence="1">Cytoskeleton</location>
    </subcellularLocation>
</comment>
<evidence type="ECO:0000313" key="14">
    <source>
        <dbReference type="Proteomes" id="UP000014760"/>
    </source>
</evidence>
<dbReference type="EMBL" id="KB308802">
    <property type="protein sequence ID" value="ELT96558.1"/>
    <property type="molecule type" value="Genomic_DNA"/>
</dbReference>
<dbReference type="GO" id="GO:0005737">
    <property type="term" value="C:cytoplasm"/>
    <property type="evidence" value="ECO:0007669"/>
    <property type="project" value="TreeGrafter"/>
</dbReference>
<protein>
    <recommendedName>
        <fullName evidence="15">FYVE, RhoGEF and PH domain-containing protein 6</fullName>
    </recommendedName>
</protein>
<keyword evidence="4" id="KW-0479">Metal-binding</keyword>
<dbReference type="GO" id="GO:0005085">
    <property type="term" value="F:guanyl-nucleotide exchange factor activity"/>
    <property type="evidence" value="ECO:0007669"/>
    <property type="project" value="UniProtKB-KW"/>
</dbReference>
<dbReference type="PROSITE" id="PS50178">
    <property type="entry name" value="ZF_FYVE"/>
    <property type="match status" value="1"/>
</dbReference>
<reference evidence="14" key="1">
    <citation type="submission" date="2012-12" db="EMBL/GenBank/DDBJ databases">
        <authorList>
            <person name="Hellsten U."/>
            <person name="Grimwood J."/>
            <person name="Chapman J.A."/>
            <person name="Shapiro H."/>
            <person name="Aerts A."/>
            <person name="Otillar R.P."/>
            <person name="Terry A.Y."/>
            <person name="Boore J.L."/>
            <person name="Simakov O."/>
            <person name="Marletaz F."/>
            <person name="Cho S.-J."/>
            <person name="Edsinger-Gonzales E."/>
            <person name="Havlak P."/>
            <person name="Kuo D.-H."/>
            <person name="Larsson T."/>
            <person name="Lv J."/>
            <person name="Arendt D."/>
            <person name="Savage R."/>
            <person name="Osoegawa K."/>
            <person name="de Jong P."/>
            <person name="Lindberg D.R."/>
            <person name="Seaver E.C."/>
            <person name="Weisblat D.A."/>
            <person name="Putnam N.H."/>
            <person name="Grigoriev I.V."/>
            <person name="Rokhsar D.S."/>
        </authorList>
    </citation>
    <scope>NUCLEOTIDE SEQUENCE</scope>
    <source>
        <strain evidence="14">I ESC-2004</strain>
    </source>
</reference>
<feature type="domain" description="FYVE-type" evidence="11">
    <location>
        <begin position="257"/>
        <end position="316"/>
    </location>
</feature>
<dbReference type="SUPFAM" id="SSF48065">
    <property type="entry name" value="DBL homology domain (DH-domain)"/>
    <property type="match status" value="1"/>
</dbReference>
<keyword evidence="7" id="KW-0206">Cytoskeleton</keyword>
<feature type="domain" description="PH" evidence="9">
    <location>
        <begin position="125"/>
        <end position="218"/>
    </location>
</feature>
<evidence type="ECO:0000256" key="3">
    <source>
        <dbReference type="ARBA" id="ARBA00022658"/>
    </source>
</evidence>
<dbReference type="AlphaFoldDB" id="R7TRL5"/>
<dbReference type="InterPro" id="IPR000219">
    <property type="entry name" value="DH_dom"/>
</dbReference>
<proteinExistence type="predicted"/>
<evidence type="ECO:0000259" key="11">
    <source>
        <dbReference type="PROSITE" id="PS50178"/>
    </source>
</evidence>
<dbReference type="InterPro" id="IPR011993">
    <property type="entry name" value="PH-like_dom_sf"/>
</dbReference>
<dbReference type="SMART" id="SM00064">
    <property type="entry name" value="FYVE"/>
    <property type="match status" value="1"/>
</dbReference>
<dbReference type="HOGENOM" id="CLU_011755_4_0_1"/>
<feature type="domain" description="PH" evidence="9">
    <location>
        <begin position="384"/>
        <end position="481"/>
    </location>
</feature>
<dbReference type="Gene3D" id="3.30.40.10">
    <property type="entry name" value="Zinc/RING finger domain, C3HC4 (zinc finger)"/>
    <property type="match status" value="1"/>
</dbReference>
<sequence length="482" mass="55179">MYTDYIREFESICKMFDEARQKYPEFDRAVNEFENSEKCSKLAVKHFMLKPIQRIPQYRLLLQDYKKHLTSESDDYKDTEIALTIVSEVADHANQSMKYGDNLIKLLEIQNSLIGQFEVIRPGRCLIKEGILNKLSRKEMQPRMFYLFNDVLLYTTPVGGGFRLNNTLPLTGMKVIRPTKEDFQNEFSIISTQRSFTISASTSDEKEEWLSVLEETIAENIRRRSSYTSTKQSIPAIIDIDNIDFKLGTKAPVWIPDARVSMCMTCTSEFTVTFRRHHCRACGKVVCGFCSDCKAPLRYLMYKPARVCQECFDKLSAEVDELSEDCADAISPTSETGPSITGSAFSKSHLKSRFKGIRMGSLGKGIFSKRRPAVLNEVSANVEDAEMSGYLKQWTKKRWKKMWFVLKGKVLYTYKASEDAAADDSKVLLGYEVRIFSSWFQGIEPSLVFEIIHSGTRSLILRTESPLSRDKWISALRNATIP</sequence>
<reference evidence="13" key="3">
    <citation type="submission" date="2015-06" db="UniProtKB">
        <authorList>
            <consortium name="EnsemblMetazoa"/>
        </authorList>
    </citation>
    <scope>IDENTIFICATION</scope>
</reference>
<dbReference type="CDD" id="cd15743">
    <property type="entry name" value="FYVE_FGD6"/>
    <property type="match status" value="1"/>
</dbReference>
<dbReference type="EMBL" id="AMQN01011286">
    <property type="status" value="NOT_ANNOTATED_CDS"/>
    <property type="molecule type" value="Genomic_DNA"/>
</dbReference>
<evidence type="ECO:0000256" key="4">
    <source>
        <dbReference type="ARBA" id="ARBA00022723"/>
    </source>
</evidence>
<evidence type="ECO:0000256" key="6">
    <source>
        <dbReference type="ARBA" id="ARBA00022833"/>
    </source>
</evidence>